<evidence type="ECO:0000256" key="5">
    <source>
        <dbReference type="ARBA" id="ARBA00022753"/>
    </source>
</evidence>
<feature type="region of interest" description="Disordered" evidence="11">
    <location>
        <begin position="193"/>
        <end position="225"/>
    </location>
</feature>
<evidence type="ECO:0000256" key="10">
    <source>
        <dbReference type="SAM" id="Coils"/>
    </source>
</evidence>
<evidence type="ECO:0000256" key="1">
    <source>
        <dbReference type="ARBA" id="ARBA00004481"/>
    </source>
</evidence>
<feature type="domain" description="PX" evidence="12">
    <location>
        <begin position="49"/>
        <end position="166"/>
    </location>
</feature>
<evidence type="ECO:0000256" key="11">
    <source>
        <dbReference type="SAM" id="MobiDB-lite"/>
    </source>
</evidence>
<comment type="caution">
    <text evidence="13">The sequence shown here is derived from an EMBL/GenBank/DDBJ whole genome shotgun (WGS) entry which is preliminary data.</text>
</comment>
<reference evidence="13" key="1">
    <citation type="journal article" date="2021" name="Front. Plant Sci.">
        <title>Chromosome-Scale Genome Assembly for Chinese Sour Jujube and Insights Into Its Genome Evolution and Domestication Signature.</title>
        <authorList>
            <person name="Shen L.-Y."/>
            <person name="Luo H."/>
            <person name="Wang X.-L."/>
            <person name="Wang X.-M."/>
            <person name="Qiu X.-J."/>
            <person name="Liu H."/>
            <person name="Zhou S.-S."/>
            <person name="Jia K.-H."/>
            <person name="Nie S."/>
            <person name="Bao Y.-T."/>
            <person name="Zhang R.-G."/>
            <person name="Yun Q.-Z."/>
            <person name="Chai Y.-H."/>
            <person name="Lu J.-Y."/>
            <person name="Li Y."/>
            <person name="Zhao S.-W."/>
            <person name="Mao J.-F."/>
            <person name="Jia S.-G."/>
            <person name="Mao Y.-M."/>
        </authorList>
    </citation>
    <scope>NUCLEOTIDE SEQUENCE</scope>
    <source>
        <strain evidence="13">AT0</strain>
        <tissue evidence="13">Leaf</tissue>
    </source>
</reference>
<comment type="subcellular location">
    <subcellularLocation>
        <location evidence="2">Cytoplasm</location>
        <location evidence="2">Cytosol</location>
    </subcellularLocation>
    <subcellularLocation>
        <location evidence="1">Endosome membrane</location>
        <topology evidence="1">Peripheral membrane protein</topology>
    </subcellularLocation>
</comment>
<dbReference type="Gene3D" id="3.30.1520.10">
    <property type="entry name" value="Phox-like domain"/>
    <property type="match status" value="1"/>
</dbReference>
<dbReference type="EMBL" id="JAEACU010000006">
    <property type="protein sequence ID" value="KAH7524637.1"/>
    <property type="molecule type" value="Genomic_DNA"/>
</dbReference>
<proteinExistence type="predicted"/>
<keyword evidence="6" id="KW-0653">Protein transport</keyword>
<keyword evidence="8" id="KW-0472">Membrane</keyword>
<dbReference type="Proteomes" id="UP000813462">
    <property type="component" value="Unassembled WGS sequence"/>
</dbReference>
<feature type="coiled-coil region" evidence="10">
    <location>
        <begin position="430"/>
        <end position="590"/>
    </location>
</feature>
<organism evidence="13 14">
    <name type="scientific">Ziziphus jujuba var. spinosa</name>
    <dbReference type="NCBI Taxonomy" id="714518"/>
    <lineage>
        <taxon>Eukaryota</taxon>
        <taxon>Viridiplantae</taxon>
        <taxon>Streptophyta</taxon>
        <taxon>Embryophyta</taxon>
        <taxon>Tracheophyta</taxon>
        <taxon>Spermatophyta</taxon>
        <taxon>Magnoliopsida</taxon>
        <taxon>eudicotyledons</taxon>
        <taxon>Gunneridae</taxon>
        <taxon>Pentapetalae</taxon>
        <taxon>rosids</taxon>
        <taxon>fabids</taxon>
        <taxon>Rosales</taxon>
        <taxon>Rhamnaceae</taxon>
        <taxon>Paliureae</taxon>
        <taxon>Ziziphus</taxon>
    </lineage>
</organism>
<dbReference type="Pfam" id="PF00787">
    <property type="entry name" value="PX"/>
    <property type="match status" value="1"/>
</dbReference>
<gene>
    <name evidence="13" type="ORF">FEM48_Zijuj06G0140600</name>
</gene>
<dbReference type="FunFam" id="3.30.1520.10:FF:000060">
    <property type="entry name" value="Phox (PX) domain-containing protein"/>
    <property type="match status" value="1"/>
</dbReference>
<dbReference type="GO" id="GO:0015031">
    <property type="term" value="P:protein transport"/>
    <property type="evidence" value="ECO:0007669"/>
    <property type="project" value="UniProtKB-KW"/>
</dbReference>
<dbReference type="PANTHER" id="PTHR46856:SF1">
    <property type="entry name" value="PX DOMAIN-CONTAINING PROTEIN EREL1-RELATED"/>
    <property type="match status" value="1"/>
</dbReference>
<name>A0A978V9Q2_ZIZJJ</name>
<dbReference type="AlphaFoldDB" id="A0A978V9Q2"/>
<accession>A0A978V9Q2</accession>
<keyword evidence="7 10" id="KW-0175">Coiled coil</keyword>
<dbReference type="InterPro" id="IPR001683">
    <property type="entry name" value="PX_dom"/>
</dbReference>
<dbReference type="InterPro" id="IPR044588">
    <property type="entry name" value="EREX-like"/>
</dbReference>
<protein>
    <recommendedName>
        <fullName evidence="12">PX domain-containing protein</fullName>
    </recommendedName>
</protein>
<keyword evidence="4" id="KW-0963">Cytoplasm</keyword>
<dbReference type="PANTHER" id="PTHR46856">
    <property type="entry name" value="PX DOMAIN-CONTAINING PROTEIN EREL1-RELATED"/>
    <property type="match status" value="1"/>
</dbReference>
<keyword evidence="5" id="KW-0967">Endosome</keyword>
<feature type="compositionally biased region" description="Polar residues" evidence="11">
    <location>
        <begin position="197"/>
        <end position="214"/>
    </location>
</feature>
<dbReference type="SMART" id="SM00312">
    <property type="entry name" value="PX"/>
    <property type="match status" value="1"/>
</dbReference>
<evidence type="ECO:0000256" key="7">
    <source>
        <dbReference type="ARBA" id="ARBA00023054"/>
    </source>
</evidence>
<sequence length="716" mass="80327">MQRRSPPKHRHDGTSPLPLGMDWSPPPKKWNGPDTVWPHDPRTGWSYCVTIPSWVVLPKSRDSDPVVEQFYRVHVGLQSPEGITTTRGVLRRFNDFLKLFTDLKKAFPKKNLPPTPPKGLLRMKTRALLEERRCSLEEWMTKLLSDIDISRSVAVASFLELEAAARSSFQDENQHTSEANSLLSPNNPSLPAIIGGSSVSLDNGSDTAYETSEVGTPRLGRDDNSEIGVEDLTLDEDLTGRIEKLVKYGMSNIDEGLFMGQTILEQLEGLPKNKVHGRHVNNATGKNIYNGNASKSSFLAGSVMELLSESEHNKLIGHARKLSNESVGSDVSSLRGSEMSNYGIPNSSGDGSLDLLGVAEVSSSMESLGNSLLHTSGGSQVVLPLDQRPKMNRVLLTMQRRLVTAKTDMEDLIARLNQEIAVKDYLSTKVKDLEVEVETVRQKSKENLQQAILVERERFTQMQWDMEELRRKSLEMELKLKSKSEKEEKSYTESTMNSTVEEKDMLLQELDSSKDQLENLLRQYEELEAKSRADRKVLVKEVKSLRNSQTKLEHELDKSQKEKFEAEKLLQQAKQNSSQAETARKKLLHECKLLHHGLQECNLSFPSEDEEKSILHSSSFADALDLLATSDDRISLLLAEAELLAQDNGAATSDLEEGCDMVNDAIRADDELRKVLADIIVDNARLRKQVNSVIRHALQTDMSNKDEEALRKNCTK</sequence>
<dbReference type="GO" id="GO:0005829">
    <property type="term" value="C:cytosol"/>
    <property type="evidence" value="ECO:0007669"/>
    <property type="project" value="UniProtKB-SubCell"/>
</dbReference>
<feature type="compositionally biased region" description="Basic residues" evidence="11">
    <location>
        <begin position="1"/>
        <end position="11"/>
    </location>
</feature>
<evidence type="ECO:0000256" key="6">
    <source>
        <dbReference type="ARBA" id="ARBA00022927"/>
    </source>
</evidence>
<evidence type="ECO:0000256" key="3">
    <source>
        <dbReference type="ARBA" id="ARBA00022448"/>
    </source>
</evidence>
<dbReference type="InterPro" id="IPR036871">
    <property type="entry name" value="PX_dom_sf"/>
</dbReference>
<keyword evidence="3" id="KW-0813">Transport</keyword>
<dbReference type="GO" id="GO:0035091">
    <property type="term" value="F:phosphatidylinositol binding"/>
    <property type="evidence" value="ECO:0007669"/>
    <property type="project" value="InterPro"/>
</dbReference>
<dbReference type="GO" id="GO:0010008">
    <property type="term" value="C:endosome membrane"/>
    <property type="evidence" value="ECO:0007669"/>
    <property type="project" value="UniProtKB-SubCell"/>
</dbReference>
<dbReference type="PROSITE" id="PS50195">
    <property type="entry name" value="PX"/>
    <property type="match status" value="1"/>
</dbReference>
<dbReference type="SUPFAM" id="SSF64268">
    <property type="entry name" value="PX domain"/>
    <property type="match status" value="1"/>
</dbReference>
<evidence type="ECO:0000256" key="4">
    <source>
        <dbReference type="ARBA" id="ARBA00022490"/>
    </source>
</evidence>
<feature type="region of interest" description="Disordered" evidence="11">
    <location>
        <begin position="1"/>
        <end position="25"/>
    </location>
</feature>
<evidence type="ECO:0000313" key="13">
    <source>
        <dbReference type="EMBL" id="KAH7524637.1"/>
    </source>
</evidence>
<evidence type="ECO:0000256" key="8">
    <source>
        <dbReference type="ARBA" id="ARBA00023136"/>
    </source>
</evidence>
<evidence type="ECO:0000256" key="2">
    <source>
        <dbReference type="ARBA" id="ARBA00004514"/>
    </source>
</evidence>
<evidence type="ECO:0000256" key="9">
    <source>
        <dbReference type="ARBA" id="ARBA00055681"/>
    </source>
</evidence>
<evidence type="ECO:0000259" key="12">
    <source>
        <dbReference type="PROSITE" id="PS50195"/>
    </source>
</evidence>
<evidence type="ECO:0000313" key="14">
    <source>
        <dbReference type="Proteomes" id="UP000813462"/>
    </source>
</evidence>
<comment type="function">
    <text evidence="9">Acts as an effector of RABF2A and RABF2B. Involved in vacuolar transport of storage proteins. Regulates membrane trafficking to protein storage vacuoles (PSVs). Binds specifically to phosphatidylinositol 3-monophosphate (PtdIns3P).</text>
</comment>